<dbReference type="Pfam" id="PF00271">
    <property type="entry name" value="Helicase_C"/>
    <property type="match status" value="1"/>
</dbReference>
<keyword evidence="4" id="KW-1185">Reference proteome</keyword>
<dbReference type="PANTHER" id="PTHR47396">
    <property type="entry name" value="TYPE I RESTRICTION ENZYME ECOKI R PROTEIN"/>
    <property type="match status" value="1"/>
</dbReference>
<dbReference type="InterPro" id="IPR006935">
    <property type="entry name" value="Helicase/UvrB_N"/>
</dbReference>
<dbReference type="Gene3D" id="3.40.50.300">
    <property type="entry name" value="P-loop containing nucleotide triphosphate hydrolases"/>
    <property type="match status" value="2"/>
</dbReference>
<evidence type="ECO:0000259" key="2">
    <source>
        <dbReference type="PROSITE" id="PS51194"/>
    </source>
</evidence>
<organism evidence="3 4">
    <name type="scientific">Candidatus Liberibacter africanus PTSAPSY</name>
    <dbReference type="NCBI Taxonomy" id="1277257"/>
    <lineage>
        <taxon>Bacteria</taxon>
        <taxon>Pseudomonadati</taxon>
        <taxon>Pseudomonadota</taxon>
        <taxon>Alphaproteobacteria</taxon>
        <taxon>Hyphomicrobiales</taxon>
        <taxon>Rhizobiaceae</taxon>
        <taxon>Liberibacter</taxon>
    </lineage>
</organism>
<sequence length="532" mass="59465">MLLRERQKELVDKAIDALNTHGNTLAVAPTGAGKTIMLSAVLGHMFQRGLVNKACVIAHRDELTDQNEAKFKMVNPNITTSRFNASVKNWNGQVCFAMVQTLNNHFMSMPKIELLVIDEAHHATAKSYQTILNQVKTTNPHCKILGMTATPNRGDGEGLKTAFSNVADQITMSELIASGHLVKPCFFVIDLGIKEELSKIQQKGSDYDMDQVSHIMNTAPINSEIIRHWREKAGDRQTVVFCSTIEHASDVTETFTASGVKAKMVWGNMGDEERFNVLKDFEQGNIQVLVNVAVLTEGWDCPPVSCVVLLRPSSYKSTVLQMIGRGLRIVDPEIYPNIVKKDCIVMDFGISLIKHGFLEQKVNLKGRKKGTRKEEEEGILIQEAKKDPIVIADFQMKEWDGFKGSPFEWYNVLGKGGIFVATGFDAWGCITHKKGIWFSFGGSKEDKKIRLLMKGAKVNCLARANDWINIKELTDKAYKNNRWINQPATVNQLNLLHPSLAKDYSLTKYQASALITLRAKLPEIKKTIEGAK</sequence>
<dbReference type="Pfam" id="PF04851">
    <property type="entry name" value="ResIII"/>
    <property type="match status" value="1"/>
</dbReference>
<dbReference type="InterPro" id="IPR027417">
    <property type="entry name" value="P-loop_NTPase"/>
</dbReference>
<dbReference type="SUPFAM" id="SSF52540">
    <property type="entry name" value="P-loop containing nucleoside triphosphate hydrolases"/>
    <property type="match status" value="1"/>
</dbReference>
<proteinExistence type="predicted"/>
<dbReference type="PATRIC" id="fig|1277257.4.peg.494"/>
<name>A0A0G3I6G3_LIBAF</name>
<dbReference type="GO" id="GO:0005829">
    <property type="term" value="C:cytosol"/>
    <property type="evidence" value="ECO:0007669"/>
    <property type="project" value="TreeGrafter"/>
</dbReference>
<feature type="domain" description="Helicase ATP-binding" evidence="1">
    <location>
        <begin position="15"/>
        <end position="169"/>
    </location>
</feature>
<dbReference type="PROSITE" id="PS51192">
    <property type="entry name" value="HELICASE_ATP_BIND_1"/>
    <property type="match status" value="1"/>
</dbReference>
<dbReference type="InterPro" id="IPR050742">
    <property type="entry name" value="Helicase_Restrict-Modif_Enz"/>
</dbReference>
<accession>A0A0G3I6G3</accession>
<protein>
    <recommendedName>
        <fullName evidence="5">Helicase</fullName>
    </recommendedName>
</protein>
<dbReference type="OrthoDB" id="5194627at2"/>
<dbReference type="PROSITE" id="PS51194">
    <property type="entry name" value="HELICASE_CTER"/>
    <property type="match status" value="1"/>
</dbReference>
<evidence type="ECO:0000259" key="1">
    <source>
        <dbReference type="PROSITE" id="PS51192"/>
    </source>
</evidence>
<gene>
    <name evidence="3" type="ORF">G293_02280</name>
</gene>
<dbReference type="PANTHER" id="PTHR47396:SF1">
    <property type="entry name" value="ATP-DEPENDENT HELICASE IRC3-RELATED"/>
    <property type="match status" value="1"/>
</dbReference>
<dbReference type="RefSeq" id="WP_047264128.1">
    <property type="nucleotide sequence ID" value="NZ_CP004021.1"/>
</dbReference>
<dbReference type="GO" id="GO:0016787">
    <property type="term" value="F:hydrolase activity"/>
    <property type="evidence" value="ECO:0007669"/>
    <property type="project" value="InterPro"/>
</dbReference>
<dbReference type="KEGG" id="lau:G293_02280"/>
<dbReference type="InterPro" id="IPR001650">
    <property type="entry name" value="Helicase_C-like"/>
</dbReference>
<reference evidence="3 4" key="1">
    <citation type="journal article" date="2015" name="Genome Announc.">
        <title>Complete Genome Sequence of 'Candidatus Liberibacter africanus,' a Bacterium Associated with Citrus Huanglongbing.</title>
        <authorList>
            <person name="Lin H."/>
            <person name="Pietersen G."/>
            <person name="Han C."/>
            <person name="Read D.A."/>
            <person name="Lou B."/>
            <person name="Gupta G."/>
            <person name="Civerolo E.L."/>
        </authorList>
    </citation>
    <scope>NUCLEOTIDE SEQUENCE [LARGE SCALE GENOMIC DNA]</scope>
    <source>
        <strain evidence="3 4">PTSAPSY</strain>
    </source>
</reference>
<dbReference type="SMART" id="SM00487">
    <property type="entry name" value="DEXDc"/>
    <property type="match status" value="1"/>
</dbReference>
<dbReference type="GO" id="GO:0005524">
    <property type="term" value="F:ATP binding"/>
    <property type="evidence" value="ECO:0007669"/>
    <property type="project" value="InterPro"/>
</dbReference>
<evidence type="ECO:0000313" key="3">
    <source>
        <dbReference type="EMBL" id="AKK20088.1"/>
    </source>
</evidence>
<feature type="domain" description="Helicase C-terminal" evidence="2">
    <location>
        <begin position="220"/>
        <end position="379"/>
    </location>
</feature>
<dbReference type="Proteomes" id="UP000035503">
    <property type="component" value="Chromosome"/>
</dbReference>
<evidence type="ECO:0000313" key="4">
    <source>
        <dbReference type="Proteomes" id="UP000035503"/>
    </source>
</evidence>
<dbReference type="EMBL" id="CP004021">
    <property type="protein sequence ID" value="AKK20088.1"/>
    <property type="molecule type" value="Genomic_DNA"/>
</dbReference>
<dbReference type="GO" id="GO:0003677">
    <property type="term" value="F:DNA binding"/>
    <property type="evidence" value="ECO:0007669"/>
    <property type="project" value="InterPro"/>
</dbReference>
<dbReference type="InterPro" id="IPR014001">
    <property type="entry name" value="Helicase_ATP-bd"/>
</dbReference>
<dbReference type="AlphaFoldDB" id="A0A0G3I6G3"/>
<dbReference type="STRING" id="1277257.G293_02280"/>
<dbReference type="SMART" id="SM00490">
    <property type="entry name" value="HELICc"/>
    <property type="match status" value="1"/>
</dbReference>
<evidence type="ECO:0008006" key="5">
    <source>
        <dbReference type="Google" id="ProtNLM"/>
    </source>
</evidence>